<dbReference type="Proteomes" id="UP000886520">
    <property type="component" value="Chromosome 1"/>
</dbReference>
<dbReference type="AlphaFoldDB" id="A0A9D4ZSV4"/>
<feature type="region of interest" description="Disordered" evidence="1">
    <location>
        <begin position="1"/>
        <end position="98"/>
    </location>
</feature>
<feature type="compositionally biased region" description="Basic and acidic residues" evidence="1">
    <location>
        <begin position="23"/>
        <end position="33"/>
    </location>
</feature>
<keyword evidence="3" id="KW-1185">Reference proteome</keyword>
<sequence>MHASVHKTPAVPIVMKNARSHGKATDDKKEQKPPRYWPLPSKNRETLAFYQTDKRGLLPPHSRRTPGATSKRHEHRVGAAPALQLPRRPDSASTASSALERNASLDSLASQDIVFTIDFDKYERGNSPLKRAFSPTDDAHIIAQGDSCVRSNMEALGLEEGNKGPYSRMQTSSNEIEIACDNGHTDANTQIASTDDDYSHRLIVVEGFVDMKVSKGLDSKMMSTYSLWDVTLKKEVNTHQEVEEILMQLSKQVYNGPLWKAREPRNGWRTYYYLRKGLQEFKPHWVVSKLPYPNFTHSCIDYLQEFIENINESFERTCFSLIRKEQRLM</sequence>
<evidence type="ECO:0000256" key="1">
    <source>
        <dbReference type="SAM" id="MobiDB-lite"/>
    </source>
</evidence>
<proteinExistence type="predicted"/>
<evidence type="ECO:0000313" key="2">
    <source>
        <dbReference type="EMBL" id="KAI5084025.1"/>
    </source>
</evidence>
<reference evidence="2" key="1">
    <citation type="submission" date="2021-01" db="EMBL/GenBank/DDBJ databases">
        <title>Adiantum capillus-veneris genome.</title>
        <authorList>
            <person name="Fang Y."/>
            <person name="Liao Q."/>
        </authorList>
    </citation>
    <scope>NUCLEOTIDE SEQUENCE</scope>
    <source>
        <strain evidence="2">H3</strain>
        <tissue evidence="2">Leaf</tissue>
    </source>
</reference>
<dbReference type="EMBL" id="JABFUD020000001">
    <property type="protein sequence ID" value="KAI5084025.1"/>
    <property type="molecule type" value="Genomic_DNA"/>
</dbReference>
<comment type="caution">
    <text evidence="2">The sequence shown here is derived from an EMBL/GenBank/DDBJ whole genome shotgun (WGS) entry which is preliminary data.</text>
</comment>
<organism evidence="2 3">
    <name type="scientific">Adiantum capillus-veneris</name>
    <name type="common">Maidenhair fern</name>
    <dbReference type="NCBI Taxonomy" id="13818"/>
    <lineage>
        <taxon>Eukaryota</taxon>
        <taxon>Viridiplantae</taxon>
        <taxon>Streptophyta</taxon>
        <taxon>Embryophyta</taxon>
        <taxon>Tracheophyta</taxon>
        <taxon>Polypodiopsida</taxon>
        <taxon>Polypodiidae</taxon>
        <taxon>Polypodiales</taxon>
        <taxon>Pteridineae</taxon>
        <taxon>Pteridaceae</taxon>
        <taxon>Vittarioideae</taxon>
        <taxon>Adiantum</taxon>
    </lineage>
</organism>
<name>A0A9D4ZSV4_ADICA</name>
<gene>
    <name evidence="2" type="ORF">GOP47_0000194</name>
</gene>
<evidence type="ECO:0000313" key="3">
    <source>
        <dbReference type="Proteomes" id="UP000886520"/>
    </source>
</evidence>
<protein>
    <submittedName>
        <fullName evidence="2">Uncharacterized protein</fullName>
    </submittedName>
</protein>
<accession>A0A9D4ZSV4</accession>